<protein>
    <submittedName>
        <fullName evidence="2">Uncharacterized protein</fullName>
    </submittedName>
</protein>
<name>A0ABT4AKF8_9BACT</name>
<accession>A0ABT4AKF8</accession>
<dbReference type="EMBL" id="JAPNKA010000001">
    <property type="protein sequence ID" value="MCY1082186.1"/>
    <property type="molecule type" value="Genomic_DNA"/>
</dbReference>
<organism evidence="2 3">
    <name type="scientific">Archangium lansingense</name>
    <dbReference type="NCBI Taxonomy" id="2995310"/>
    <lineage>
        <taxon>Bacteria</taxon>
        <taxon>Pseudomonadati</taxon>
        <taxon>Myxococcota</taxon>
        <taxon>Myxococcia</taxon>
        <taxon>Myxococcales</taxon>
        <taxon>Cystobacterineae</taxon>
        <taxon>Archangiaceae</taxon>
        <taxon>Archangium</taxon>
    </lineage>
</organism>
<keyword evidence="3" id="KW-1185">Reference proteome</keyword>
<evidence type="ECO:0000313" key="3">
    <source>
        <dbReference type="Proteomes" id="UP001207654"/>
    </source>
</evidence>
<reference evidence="2 3" key="1">
    <citation type="submission" date="2022-11" db="EMBL/GenBank/DDBJ databases">
        <title>Minimal conservation of predation-associated metabolite biosynthetic gene clusters underscores biosynthetic potential of Myxococcota including descriptions for ten novel species: Archangium lansinium sp. nov., Myxococcus landrumus sp. nov., Nannocystis bai.</title>
        <authorList>
            <person name="Ahearne A."/>
            <person name="Stevens C."/>
            <person name="Phillips K."/>
        </authorList>
    </citation>
    <scope>NUCLEOTIDE SEQUENCE [LARGE SCALE GENOMIC DNA]</scope>
    <source>
        <strain evidence="2 3">MIWBW</strain>
    </source>
</reference>
<feature type="chain" id="PRO_5047294500" evidence="1">
    <location>
        <begin position="23"/>
        <end position="112"/>
    </location>
</feature>
<evidence type="ECO:0000313" key="2">
    <source>
        <dbReference type="EMBL" id="MCY1082186.1"/>
    </source>
</evidence>
<evidence type="ECO:0000256" key="1">
    <source>
        <dbReference type="SAM" id="SignalP"/>
    </source>
</evidence>
<proteinExistence type="predicted"/>
<keyword evidence="1" id="KW-0732">Signal</keyword>
<feature type="signal peptide" evidence="1">
    <location>
        <begin position="1"/>
        <end position="22"/>
    </location>
</feature>
<dbReference type="RefSeq" id="WP_267540762.1">
    <property type="nucleotide sequence ID" value="NZ_JAPNKA010000001.1"/>
</dbReference>
<comment type="caution">
    <text evidence="2">The sequence shown here is derived from an EMBL/GenBank/DDBJ whole genome shotgun (WGS) entry which is preliminary data.</text>
</comment>
<gene>
    <name evidence="2" type="ORF">OV287_47855</name>
</gene>
<dbReference type="Proteomes" id="UP001207654">
    <property type="component" value="Unassembled WGS sequence"/>
</dbReference>
<sequence length="112" mass="11482">MKRIHLSALSLVFLFASSEALAVIGRPLTPMSYAGVARRTTRRAVYAGAGVAAATAVVGTTAAVATTAAVLSTLPAGCVEVVTAGVAYQRCGSTYYRPTYDGPNLVYVPSTP</sequence>